<keyword evidence="1" id="KW-0812">Transmembrane</keyword>
<name>A0AAE9EPV4_CAEBR</name>
<feature type="transmembrane region" description="Helical" evidence="1">
    <location>
        <begin position="20"/>
        <end position="47"/>
    </location>
</feature>
<keyword evidence="1" id="KW-0472">Membrane</keyword>
<feature type="transmembrane region" description="Helical" evidence="1">
    <location>
        <begin position="67"/>
        <end position="84"/>
    </location>
</feature>
<feature type="transmembrane region" description="Helical" evidence="1">
    <location>
        <begin position="96"/>
        <end position="112"/>
    </location>
</feature>
<dbReference type="AlphaFoldDB" id="A0AAE9EPV4"/>
<reference evidence="2 3" key="1">
    <citation type="submission" date="2022-04" db="EMBL/GenBank/DDBJ databases">
        <title>Chromosome-level reference genomes for two strains of Caenorhabditis briggsae: an improved platform for comparative genomics.</title>
        <authorList>
            <person name="Stevens L."/>
            <person name="Andersen E."/>
        </authorList>
    </citation>
    <scope>NUCLEOTIDE SEQUENCE [LARGE SCALE GENOMIC DNA]</scope>
    <source>
        <strain evidence="2">VX34</strain>
        <tissue evidence="2">Whole-organism</tissue>
    </source>
</reference>
<sequence>MSMDIREFIENNEAMTCWTAAYVFVYVWANFLGCPAVFGLISTLFYLASMISDERITVLPMERKLRILLYCTWGLLFVMALNYFTLFCEPVENDKFSSHLAIFYAVFVGLKLREYAHEIREREG</sequence>
<evidence type="ECO:0000313" key="2">
    <source>
        <dbReference type="EMBL" id="UMM25327.1"/>
    </source>
</evidence>
<dbReference type="EMBL" id="CP092622">
    <property type="protein sequence ID" value="UMM25327.1"/>
    <property type="molecule type" value="Genomic_DNA"/>
</dbReference>
<proteinExistence type="predicted"/>
<keyword evidence="1" id="KW-1133">Transmembrane helix</keyword>
<accession>A0AAE9EPV4</accession>
<organism evidence="2 3">
    <name type="scientific">Caenorhabditis briggsae</name>
    <dbReference type="NCBI Taxonomy" id="6238"/>
    <lineage>
        <taxon>Eukaryota</taxon>
        <taxon>Metazoa</taxon>
        <taxon>Ecdysozoa</taxon>
        <taxon>Nematoda</taxon>
        <taxon>Chromadorea</taxon>
        <taxon>Rhabditida</taxon>
        <taxon>Rhabditina</taxon>
        <taxon>Rhabditomorpha</taxon>
        <taxon>Rhabditoidea</taxon>
        <taxon>Rhabditidae</taxon>
        <taxon>Peloderinae</taxon>
        <taxon>Caenorhabditis</taxon>
    </lineage>
</organism>
<gene>
    <name evidence="2" type="ORF">L5515_005200</name>
</gene>
<evidence type="ECO:0000313" key="3">
    <source>
        <dbReference type="Proteomes" id="UP000829354"/>
    </source>
</evidence>
<evidence type="ECO:0000256" key="1">
    <source>
        <dbReference type="SAM" id="Phobius"/>
    </source>
</evidence>
<protein>
    <submittedName>
        <fullName evidence="2">Uncharacterized protein</fullName>
    </submittedName>
</protein>
<dbReference type="Proteomes" id="UP000829354">
    <property type="component" value="Chromosome III"/>
</dbReference>
<keyword evidence="3" id="KW-1185">Reference proteome</keyword>